<evidence type="ECO:0000313" key="1">
    <source>
        <dbReference type="EMBL" id="UWZ35787.1"/>
    </source>
</evidence>
<keyword evidence="2" id="KW-1185">Reference proteome</keyword>
<sequence length="47" mass="5031">MPPGLLRLGWAEWRHGFPLGTADLLDFRLPDAGREAARGDGVSGKVA</sequence>
<reference evidence="1" key="1">
    <citation type="submission" date="2021-04" db="EMBL/GenBank/DDBJ databases">
        <title>Biosynthetic gene clusters of Dactylosporangioum roseum.</title>
        <authorList>
            <person name="Hartkoorn R.C."/>
            <person name="Beaudoing E."/>
            <person name="Hot D."/>
            <person name="Moureu S."/>
        </authorList>
    </citation>
    <scope>NUCLEOTIDE SEQUENCE</scope>
    <source>
        <strain evidence="1">NRRL B-16295</strain>
    </source>
</reference>
<protein>
    <submittedName>
        <fullName evidence="1">Uncharacterized protein</fullName>
    </submittedName>
</protein>
<gene>
    <name evidence="1" type="ORF">Drose_32605</name>
</gene>
<organism evidence="1 2">
    <name type="scientific">Dactylosporangium roseum</name>
    <dbReference type="NCBI Taxonomy" id="47989"/>
    <lineage>
        <taxon>Bacteria</taxon>
        <taxon>Bacillati</taxon>
        <taxon>Actinomycetota</taxon>
        <taxon>Actinomycetes</taxon>
        <taxon>Micromonosporales</taxon>
        <taxon>Micromonosporaceae</taxon>
        <taxon>Dactylosporangium</taxon>
    </lineage>
</organism>
<dbReference type="Proteomes" id="UP001058271">
    <property type="component" value="Chromosome"/>
</dbReference>
<evidence type="ECO:0000313" key="2">
    <source>
        <dbReference type="Proteomes" id="UP001058271"/>
    </source>
</evidence>
<dbReference type="RefSeq" id="WP_260725138.1">
    <property type="nucleotide sequence ID" value="NZ_BAAABS010000051.1"/>
</dbReference>
<dbReference type="EMBL" id="CP073721">
    <property type="protein sequence ID" value="UWZ35787.1"/>
    <property type="molecule type" value="Genomic_DNA"/>
</dbReference>
<accession>A0ABY5Z4L1</accession>
<proteinExistence type="predicted"/>
<name>A0ABY5Z4L1_9ACTN</name>